<dbReference type="EMBL" id="CP007044">
    <property type="protein sequence ID" value="AHG20050.1"/>
    <property type="molecule type" value="Genomic_DNA"/>
</dbReference>
<name>W0LDL1_9GAMM</name>
<evidence type="ECO:0000256" key="6">
    <source>
        <dbReference type="ARBA" id="ARBA00023049"/>
    </source>
</evidence>
<organism evidence="12 13">
    <name type="scientific">Chania multitudinisentens RB-25</name>
    <dbReference type="NCBI Taxonomy" id="1441930"/>
    <lineage>
        <taxon>Bacteria</taxon>
        <taxon>Pseudomonadati</taxon>
        <taxon>Pseudomonadota</taxon>
        <taxon>Gammaproteobacteria</taxon>
        <taxon>Enterobacterales</taxon>
        <taxon>Yersiniaceae</taxon>
        <taxon>Chania</taxon>
    </lineage>
</organism>
<reference evidence="12 13" key="2">
    <citation type="submission" date="2015-03" db="EMBL/GenBank/DDBJ databases">
        <authorList>
            <person name="Chan K.-G."/>
        </authorList>
    </citation>
    <scope>NUCLEOTIDE SEQUENCE [LARGE SCALE GENOMIC DNA]</scope>
    <source>
        <strain evidence="12 13">RB-25</strain>
    </source>
</reference>
<evidence type="ECO:0000256" key="9">
    <source>
        <dbReference type="RuleBase" id="RU003435"/>
    </source>
</evidence>
<comment type="similarity">
    <text evidence="1 9">Belongs to the peptidase M3 family.</text>
</comment>
<dbReference type="GO" id="GO:0005829">
    <property type="term" value="C:cytosol"/>
    <property type="evidence" value="ECO:0007669"/>
    <property type="project" value="UniProtKB-ARBA"/>
</dbReference>
<dbReference type="OrthoDB" id="9773538at2"/>
<feature type="domain" description="Oligopeptidase A N-terminal" evidence="11">
    <location>
        <begin position="47"/>
        <end position="148"/>
    </location>
</feature>
<dbReference type="HOGENOM" id="CLU_001805_4_1_6"/>
<evidence type="ECO:0000256" key="4">
    <source>
        <dbReference type="ARBA" id="ARBA00022801"/>
    </source>
</evidence>
<dbReference type="eggNOG" id="COG0339">
    <property type="taxonomic scope" value="Bacteria"/>
</dbReference>
<keyword evidence="5 9" id="KW-0862">Zinc</keyword>
<dbReference type="Gene3D" id="1.10.1370.10">
    <property type="entry name" value="Neurolysin, domain 3"/>
    <property type="match status" value="1"/>
</dbReference>
<dbReference type="InterPro" id="IPR045666">
    <property type="entry name" value="OpdA_N"/>
</dbReference>
<keyword evidence="4 9" id="KW-0378">Hydrolase</keyword>
<dbReference type="NCBIfam" id="NF008159">
    <property type="entry name" value="PRK10911.1"/>
    <property type="match status" value="1"/>
</dbReference>
<dbReference type="RefSeq" id="WP_024910600.1">
    <property type="nucleotide sequence ID" value="NZ_CP007044.2"/>
</dbReference>
<dbReference type="FunFam" id="3.40.390.10:FF:000009">
    <property type="entry name" value="Oligopeptidase A"/>
    <property type="match status" value="1"/>
</dbReference>
<evidence type="ECO:0000256" key="5">
    <source>
        <dbReference type="ARBA" id="ARBA00022833"/>
    </source>
</evidence>
<dbReference type="InterPro" id="IPR034005">
    <property type="entry name" value="M3A_DCP"/>
</dbReference>
<gene>
    <name evidence="12" type="ORF">Z042_10705</name>
</gene>
<accession>W0LDL1</accession>
<evidence type="ECO:0000259" key="11">
    <source>
        <dbReference type="Pfam" id="PF19310"/>
    </source>
</evidence>
<evidence type="ECO:0000256" key="1">
    <source>
        <dbReference type="ARBA" id="ARBA00006040"/>
    </source>
</evidence>
<dbReference type="Pfam" id="PF19310">
    <property type="entry name" value="TOP_N"/>
    <property type="match status" value="1"/>
</dbReference>
<protein>
    <recommendedName>
        <fullName evidence="8">oligopeptidase A</fullName>
        <ecNumber evidence="8">3.4.24.70</ecNumber>
    </recommendedName>
</protein>
<keyword evidence="2 9" id="KW-0645">Protease</keyword>
<dbReference type="GO" id="GO:0046872">
    <property type="term" value="F:metal ion binding"/>
    <property type="evidence" value="ECO:0007669"/>
    <property type="project" value="UniProtKB-UniRule"/>
</dbReference>
<evidence type="ECO:0000256" key="2">
    <source>
        <dbReference type="ARBA" id="ARBA00022670"/>
    </source>
</evidence>
<dbReference type="Proteomes" id="UP000019030">
    <property type="component" value="Chromosome"/>
</dbReference>
<dbReference type="EC" id="3.4.24.70" evidence="8"/>
<dbReference type="InterPro" id="IPR024079">
    <property type="entry name" value="MetalloPept_cat_dom_sf"/>
</dbReference>
<dbReference type="STRING" id="1441930.Z042_10705"/>
<proteinExistence type="inferred from homology"/>
<dbReference type="AlphaFoldDB" id="W0LDL1"/>
<dbReference type="GO" id="GO:0006508">
    <property type="term" value="P:proteolysis"/>
    <property type="evidence" value="ECO:0007669"/>
    <property type="project" value="UniProtKB-KW"/>
</dbReference>
<keyword evidence="6 9" id="KW-0482">Metalloprotease</keyword>
<dbReference type="PANTHER" id="PTHR11804:SF84">
    <property type="entry name" value="SACCHAROLYSIN"/>
    <property type="match status" value="1"/>
</dbReference>
<dbReference type="Gene3D" id="1.10.1370.40">
    <property type="match status" value="1"/>
</dbReference>
<dbReference type="GO" id="GO:0004222">
    <property type="term" value="F:metalloendopeptidase activity"/>
    <property type="evidence" value="ECO:0007669"/>
    <property type="project" value="UniProtKB-EC"/>
</dbReference>
<feature type="domain" description="Peptidase M3A/M3B catalytic" evidence="10">
    <location>
        <begin position="222"/>
        <end position="677"/>
    </location>
</feature>
<dbReference type="PANTHER" id="PTHR11804">
    <property type="entry name" value="PROTEASE M3 THIMET OLIGOPEPTIDASE-RELATED"/>
    <property type="match status" value="1"/>
</dbReference>
<reference evidence="12 13" key="1">
    <citation type="submission" date="2014-01" db="EMBL/GenBank/DDBJ databases">
        <title>Isolation of Serratia multitudinisentens RB-25 from Ex-Landfill site.</title>
        <authorList>
            <person name="Robson E.H.J."/>
        </authorList>
    </citation>
    <scope>NUCLEOTIDE SEQUENCE [LARGE SCALE GENOMIC DNA]</scope>
    <source>
        <strain evidence="12 13">RB-25</strain>
    </source>
</reference>
<evidence type="ECO:0000256" key="3">
    <source>
        <dbReference type="ARBA" id="ARBA00022723"/>
    </source>
</evidence>
<evidence type="ECO:0000313" key="12">
    <source>
        <dbReference type="EMBL" id="AHG20050.1"/>
    </source>
</evidence>
<sequence>MTNPLLTPFSLPPFSALRPEDIVPAVQSALADCRAAVERVVAQPGPFTWENLCQPLAESDDRLARIWSPVGHLNAVKNSPELREAYEQALPLLSEYGTWVGQHEGLYKAYRSLKEGAGFASLSVPQRKAIENALRDFELSGIGLPAEKQKRYGEIVARLSELGSTYSNNVLDATMGWSKLIADVNQLSGLPESALAMAQAMAQAKEQEGWLLTLDMPSYLPVMTYADNQALREEMYRAFATRASDQGPNAGKWDNSTVMAETLALRHELAQLLGFASYADKSLATKMAENPEQVLGFLNDLAKRARPQAEQELAQLRAFAKQHYGADELEAWDITYYGEKQKQHLFSISDEQLRPYFPEQRVVEGLFEVVKRIYGISAKERKDVDTWHPEVRFFDLFDANGELRGSFYLDLYARENKRGGAWMDDCVGSLRKASGELQKPVAYLTCNFNRPLGDKPALFTHNEVTTLFHEFGHGLHHMLTQIDTAGVAGISGVPWDAVELPSQFMENWCWEPEALAFISGHFESGEPLPKALLDKMLEAKNYQAALFILRQLEFGLFDFRMHFEYSPEKGAQILPTLAEVKKAVAVVPSPSWGRFPHAFSHVFAGGYAAGYYSYLWAEVLSADAYSRFEEEGIFNAATGKSFLDNILSRGGSEEPMELFKRFRGREPQLDAMLRHYGIKG</sequence>
<dbReference type="InterPro" id="IPR001567">
    <property type="entry name" value="Pept_M3A_M3B_dom"/>
</dbReference>
<dbReference type="KEGG" id="sfo:Z042_10705"/>
<evidence type="ECO:0000256" key="7">
    <source>
        <dbReference type="ARBA" id="ARBA00024603"/>
    </source>
</evidence>
<comment type="cofactor">
    <cofactor evidence="9">
        <name>Zn(2+)</name>
        <dbReference type="ChEBI" id="CHEBI:29105"/>
    </cofactor>
    <text evidence="9">Binds 1 zinc ion.</text>
</comment>
<dbReference type="Gene3D" id="3.40.390.10">
    <property type="entry name" value="Collagenase (Catalytic Domain)"/>
    <property type="match status" value="1"/>
</dbReference>
<dbReference type="InterPro" id="IPR045090">
    <property type="entry name" value="Pept_M3A_M3B"/>
</dbReference>
<dbReference type="PATRIC" id="fig|1441930.4.peg.2140"/>
<dbReference type="InterPro" id="IPR024077">
    <property type="entry name" value="Neurolysin/TOP_dom2"/>
</dbReference>
<evidence type="ECO:0000313" key="13">
    <source>
        <dbReference type="Proteomes" id="UP000019030"/>
    </source>
</evidence>
<dbReference type="GO" id="GO:0006518">
    <property type="term" value="P:peptide metabolic process"/>
    <property type="evidence" value="ECO:0007669"/>
    <property type="project" value="TreeGrafter"/>
</dbReference>
<evidence type="ECO:0000256" key="8">
    <source>
        <dbReference type="ARBA" id="ARBA00026100"/>
    </source>
</evidence>
<dbReference type="Pfam" id="PF01432">
    <property type="entry name" value="Peptidase_M3"/>
    <property type="match status" value="1"/>
</dbReference>
<comment type="catalytic activity">
    <reaction evidence="7">
        <text>Hydrolysis of oligopeptides, with broad specificity. Gly or Ala commonly occur as P1 or P1' residues, but more distant residues are also important, as is shown by the fact that Z-Gly-Pro-Gly-|-Gly-Pro-Ala is cleaved, but not Z-(Gly)(5).</text>
        <dbReference type="EC" id="3.4.24.70"/>
    </reaction>
</comment>
<keyword evidence="3 9" id="KW-0479">Metal-binding</keyword>
<keyword evidence="13" id="KW-1185">Reference proteome</keyword>
<evidence type="ECO:0000259" key="10">
    <source>
        <dbReference type="Pfam" id="PF01432"/>
    </source>
</evidence>
<dbReference type="CDD" id="cd06456">
    <property type="entry name" value="M3A_DCP"/>
    <property type="match status" value="1"/>
</dbReference>
<dbReference type="SUPFAM" id="SSF55486">
    <property type="entry name" value="Metalloproteases ('zincins'), catalytic domain"/>
    <property type="match status" value="1"/>
</dbReference>